<dbReference type="EMBL" id="VZAZ01000022">
    <property type="protein sequence ID" value="MQO55126.1"/>
    <property type="molecule type" value="Genomic_DNA"/>
</dbReference>
<proteinExistence type="predicted"/>
<reference evidence="1 2" key="1">
    <citation type="submission" date="2019-09" db="EMBL/GenBank/DDBJ databases">
        <title>Distinct polysaccharide growth profiles of human intestinal Prevotella copri isolates.</title>
        <authorList>
            <person name="Fehlner-Peach H."/>
            <person name="Magnabosco C."/>
            <person name="Raghavan V."/>
            <person name="Scher J.U."/>
            <person name="Tett A."/>
            <person name="Cox L.M."/>
            <person name="Gottsegen C."/>
            <person name="Watters A."/>
            <person name="Wiltshire- Gordon J.D."/>
            <person name="Segata N."/>
            <person name="Bonneau R."/>
            <person name="Littman D.R."/>
        </authorList>
    </citation>
    <scope>NUCLEOTIDE SEQUENCE [LARGE SCALE GENOMIC DNA]</scope>
    <source>
        <strain evidence="1 2">BVe41219</strain>
    </source>
</reference>
<accession>A0A6A7VK09</accession>
<gene>
    <name evidence="1" type="ORF">F7D42_05260</name>
</gene>
<evidence type="ECO:0000313" key="2">
    <source>
        <dbReference type="Proteomes" id="UP000358159"/>
    </source>
</evidence>
<protein>
    <submittedName>
        <fullName evidence="1">Uncharacterized protein</fullName>
    </submittedName>
</protein>
<organism evidence="1 2">
    <name type="scientific">Segatella copri</name>
    <dbReference type="NCBI Taxonomy" id="165179"/>
    <lineage>
        <taxon>Bacteria</taxon>
        <taxon>Pseudomonadati</taxon>
        <taxon>Bacteroidota</taxon>
        <taxon>Bacteroidia</taxon>
        <taxon>Bacteroidales</taxon>
        <taxon>Prevotellaceae</taxon>
        <taxon>Segatella</taxon>
    </lineage>
</organism>
<sequence>MVFNFQFAAKLTKKRQKSGKNKQKTRKTEAQILHCTIYAPLLNDFSPLIPNNRRTFATE</sequence>
<dbReference type="Proteomes" id="UP000358159">
    <property type="component" value="Unassembled WGS sequence"/>
</dbReference>
<dbReference type="RefSeq" id="WP_153094728.1">
    <property type="nucleotide sequence ID" value="NZ_VZAK01000067.1"/>
</dbReference>
<dbReference type="AlphaFoldDB" id="A0A6A7VK09"/>
<comment type="caution">
    <text evidence="1">The sequence shown here is derived from an EMBL/GenBank/DDBJ whole genome shotgun (WGS) entry which is preliminary data.</text>
</comment>
<name>A0A6A7VK09_9BACT</name>
<evidence type="ECO:0000313" key="1">
    <source>
        <dbReference type="EMBL" id="MQO55126.1"/>
    </source>
</evidence>